<accession>A0ABP5IBU0</accession>
<comment type="caution">
    <text evidence="1">The sequence shown here is derived from an EMBL/GenBank/DDBJ whole genome shotgun (WGS) entry which is preliminary data.</text>
</comment>
<protein>
    <recommendedName>
        <fullName evidence="3">PD(D/E)XK endonuclease domain-containing protein</fullName>
    </recommendedName>
</protein>
<sequence>MTAGATTAYAGGGAEREARKATVCEEFREAYARCSSPKKGRTQASYHDKGDKVDIVDRYRNGRSTKVMLQVKGSGIAVFSSRGEERRIIPNNYTDGKKVRLKVCTSFSSKAKCSDWSGWGTT</sequence>
<keyword evidence="2" id="KW-1185">Reference proteome</keyword>
<proteinExistence type="predicted"/>
<evidence type="ECO:0000313" key="1">
    <source>
        <dbReference type="EMBL" id="GAA2097751.1"/>
    </source>
</evidence>
<reference evidence="2" key="1">
    <citation type="journal article" date="2019" name="Int. J. Syst. Evol. Microbiol.">
        <title>The Global Catalogue of Microorganisms (GCM) 10K type strain sequencing project: providing services to taxonomists for standard genome sequencing and annotation.</title>
        <authorList>
            <consortium name="The Broad Institute Genomics Platform"/>
            <consortium name="The Broad Institute Genome Sequencing Center for Infectious Disease"/>
            <person name="Wu L."/>
            <person name="Ma J."/>
        </authorList>
    </citation>
    <scope>NUCLEOTIDE SEQUENCE [LARGE SCALE GENOMIC DNA]</scope>
    <source>
        <strain evidence="2">JCM 15478</strain>
    </source>
</reference>
<gene>
    <name evidence="1" type="ORF">GCM10009801_68360</name>
</gene>
<evidence type="ECO:0000313" key="2">
    <source>
        <dbReference type="Proteomes" id="UP001500016"/>
    </source>
</evidence>
<dbReference type="Proteomes" id="UP001500016">
    <property type="component" value="Unassembled WGS sequence"/>
</dbReference>
<evidence type="ECO:0008006" key="3">
    <source>
        <dbReference type="Google" id="ProtNLM"/>
    </source>
</evidence>
<organism evidence="1 2">
    <name type="scientific">Streptomyces albiaxialis</name>
    <dbReference type="NCBI Taxonomy" id="329523"/>
    <lineage>
        <taxon>Bacteria</taxon>
        <taxon>Bacillati</taxon>
        <taxon>Actinomycetota</taxon>
        <taxon>Actinomycetes</taxon>
        <taxon>Kitasatosporales</taxon>
        <taxon>Streptomycetaceae</taxon>
        <taxon>Streptomyces</taxon>
    </lineage>
</organism>
<name>A0ABP5IBU0_9ACTN</name>
<dbReference type="EMBL" id="BAAAPE010000016">
    <property type="protein sequence ID" value="GAA2097751.1"/>
    <property type="molecule type" value="Genomic_DNA"/>
</dbReference>